<dbReference type="AlphaFoldDB" id="A0A9X9X4M2"/>
<dbReference type="GO" id="GO:0000271">
    <property type="term" value="P:polysaccharide biosynthetic process"/>
    <property type="evidence" value="ECO:0007669"/>
    <property type="project" value="UniProtKB-KW"/>
</dbReference>
<evidence type="ECO:0000256" key="1">
    <source>
        <dbReference type="ARBA" id="ARBA00006464"/>
    </source>
</evidence>
<gene>
    <name evidence="5" type="ORF">GXW76_24485</name>
</gene>
<name>A0A9X9X4M2_9PROT</name>
<dbReference type="EMBL" id="JAAEDM010000141">
    <property type="protein sequence ID" value="MBR0674351.1"/>
    <property type="molecule type" value="Genomic_DNA"/>
</dbReference>
<dbReference type="GO" id="GO:0016780">
    <property type="term" value="F:phosphotransferase activity, for other substituted phosphate groups"/>
    <property type="evidence" value="ECO:0007669"/>
    <property type="project" value="TreeGrafter"/>
</dbReference>
<evidence type="ECO:0000259" key="4">
    <source>
        <dbReference type="Pfam" id="PF02397"/>
    </source>
</evidence>
<dbReference type="PANTHER" id="PTHR30576">
    <property type="entry name" value="COLANIC BIOSYNTHESIS UDP-GLUCOSE LIPID CARRIER TRANSFERASE"/>
    <property type="match status" value="1"/>
</dbReference>
<dbReference type="RefSeq" id="WP_211864768.1">
    <property type="nucleotide sequence ID" value="NZ_JAAEDM010000141.1"/>
</dbReference>
<comment type="caution">
    <text evidence="5">The sequence shown here is derived from an EMBL/GenBank/DDBJ whole genome shotgun (WGS) entry which is preliminary data.</text>
</comment>
<reference evidence="5" key="1">
    <citation type="submission" date="2020-01" db="EMBL/GenBank/DDBJ databases">
        <authorList>
            <person name="Rat A."/>
        </authorList>
    </citation>
    <scope>NUCLEOTIDE SEQUENCE</scope>
    <source>
        <strain evidence="5">LMG 31231</strain>
    </source>
</reference>
<accession>A0A9X9X4M2</accession>
<proteinExistence type="inferred from homology"/>
<evidence type="ECO:0000256" key="3">
    <source>
        <dbReference type="SAM" id="MobiDB-lite"/>
    </source>
</evidence>
<reference evidence="5" key="2">
    <citation type="journal article" date="2021" name="Syst. Appl. Microbiol.">
        <title>Roseomonas hellenica sp. nov., isolated from roots of wild-growing Alkanna tinctoria.</title>
        <authorList>
            <person name="Rat A."/>
            <person name="Naranjo H.D."/>
            <person name="Lebbe L."/>
            <person name="Cnockaert M."/>
            <person name="Krigas N."/>
            <person name="Grigoriadou K."/>
            <person name="Maloupa E."/>
            <person name="Willems A."/>
        </authorList>
    </citation>
    <scope>NUCLEOTIDE SEQUENCE</scope>
    <source>
        <strain evidence="5">LMG 31231</strain>
    </source>
</reference>
<feature type="domain" description="Bacterial sugar transferase" evidence="4">
    <location>
        <begin position="9"/>
        <end position="202"/>
    </location>
</feature>
<protein>
    <submittedName>
        <fullName evidence="5">Sugar transferase</fullName>
    </submittedName>
</protein>
<evidence type="ECO:0000313" key="6">
    <source>
        <dbReference type="Proteomes" id="UP001138751"/>
    </source>
</evidence>
<keyword evidence="2" id="KW-0270">Exopolysaccharide synthesis</keyword>
<keyword evidence="6" id="KW-1185">Reference proteome</keyword>
<dbReference type="PANTHER" id="PTHR30576:SF0">
    <property type="entry name" value="UNDECAPRENYL-PHOSPHATE N-ACETYLGALACTOSAMINYL 1-PHOSPHATE TRANSFERASE-RELATED"/>
    <property type="match status" value="1"/>
</dbReference>
<keyword evidence="5" id="KW-0808">Transferase</keyword>
<dbReference type="Proteomes" id="UP001138751">
    <property type="component" value="Unassembled WGS sequence"/>
</dbReference>
<sequence>MRQPIPPMKRAFDLLVGGSMLLALLPLLLLMAAGIGVLEGRPVLYVSRRRLNSGPAEPIVKFRTMRRDADRIANRDTVPIVSTRFLNLPITSPLYTPIGRVIERLMLTEMPQLLHVLAGRMSVVGNRPLPDNVVASLGEEFPQVEDRFLTPGGLTGPVQLVGRDLLSDQQRLAIEIAYCDAVLRNYSPLLDLRILAYTVLAGFSESARFTSEEVLDLLARHGARLVREAPPRRLGKPAAPEPDQEPPETVPAVHEGSGNR</sequence>
<dbReference type="InterPro" id="IPR003362">
    <property type="entry name" value="Bact_transf"/>
</dbReference>
<comment type="similarity">
    <text evidence="1">Belongs to the bacterial sugar transferase family.</text>
</comment>
<dbReference type="Pfam" id="PF02397">
    <property type="entry name" value="Bac_transf"/>
    <property type="match status" value="1"/>
</dbReference>
<feature type="region of interest" description="Disordered" evidence="3">
    <location>
        <begin position="228"/>
        <end position="260"/>
    </location>
</feature>
<evidence type="ECO:0000256" key="2">
    <source>
        <dbReference type="ARBA" id="ARBA00023169"/>
    </source>
</evidence>
<evidence type="ECO:0000313" key="5">
    <source>
        <dbReference type="EMBL" id="MBR0674351.1"/>
    </source>
</evidence>
<organism evidence="5 6">
    <name type="scientific">Neoroseomonas soli</name>
    <dbReference type="NCBI Taxonomy" id="1081025"/>
    <lineage>
        <taxon>Bacteria</taxon>
        <taxon>Pseudomonadati</taxon>
        <taxon>Pseudomonadota</taxon>
        <taxon>Alphaproteobacteria</taxon>
        <taxon>Acetobacterales</taxon>
        <taxon>Acetobacteraceae</taxon>
        <taxon>Neoroseomonas</taxon>
    </lineage>
</organism>